<reference evidence="9 10" key="1">
    <citation type="submission" date="2018-09" db="EMBL/GenBank/DDBJ databases">
        <title>Whole genome based analysis of evolution and adaptive divergence in Indian and Brazilian strains of Azospirillum brasilense.</title>
        <authorList>
            <person name="Singh C."/>
            <person name="Tripathi A.K."/>
        </authorList>
    </citation>
    <scope>NUCLEOTIDE SEQUENCE [LARGE SCALE GENOMIC DNA]</scope>
    <source>
        <strain evidence="9 10">MTCC4038</strain>
        <plasmid evidence="9 10">p1</plasmid>
    </source>
</reference>
<evidence type="ECO:0000256" key="1">
    <source>
        <dbReference type="ARBA" id="ARBA00004651"/>
    </source>
</evidence>
<organism evidence="9 10">
    <name type="scientific">Azospirillum brasilense</name>
    <dbReference type="NCBI Taxonomy" id="192"/>
    <lineage>
        <taxon>Bacteria</taxon>
        <taxon>Pseudomonadati</taxon>
        <taxon>Pseudomonadota</taxon>
        <taxon>Alphaproteobacteria</taxon>
        <taxon>Rhodospirillales</taxon>
        <taxon>Azospirillaceae</taxon>
        <taxon>Azospirillum</taxon>
    </lineage>
</organism>
<evidence type="ECO:0000256" key="3">
    <source>
        <dbReference type="ARBA" id="ARBA00022475"/>
    </source>
</evidence>
<keyword evidence="3" id="KW-1003">Cell membrane</keyword>
<feature type="transmembrane region" description="Helical" evidence="7">
    <location>
        <begin position="59"/>
        <end position="83"/>
    </location>
</feature>
<dbReference type="GO" id="GO:0005886">
    <property type="term" value="C:plasma membrane"/>
    <property type="evidence" value="ECO:0007669"/>
    <property type="project" value="UniProtKB-SubCell"/>
</dbReference>
<dbReference type="EMBL" id="CP032340">
    <property type="protein sequence ID" value="QCO10519.1"/>
    <property type="molecule type" value="Genomic_DNA"/>
</dbReference>
<dbReference type="PANTHER" id="PTHR34584:SF1">
    <property type="entry name" value="NA(+)_H(+) ANTIPORTER SUBUNIT E1"/>
    <property type="match status" value="1"/>
</dbReference>
<comment type="subcellular location">
    <subcellularLocation>
        <location evidence="1">Cell membrane</location>
        <topology evidence="1">Multi-pass membrane protein</topology>
    </subcellularLocation>
</comment>
<name>A0A0P0EFH0_AZOBR</name>
<dbReference type="PIRSF" id="PIRSF019239">
    <property type="entry name" value="MrpE"/>
    <property type="match status" value="1"/>
</dbReference>
<protein>
    <submittedName>
        <fullName evidence="9">Na+/H+ antiporter subunit E</fullName>
    </submittedName>
</protein>
<keyword evidence="4 7" id="KW-0812">Transmembrane</keyword>
<dbReference type="PANTHER" id="PTHR34584">
    <property type="entry name" value="NA(+)/H(+) ANTIPORTER SUBUNIT E1"/>
    <property type="match status" value="1"/>
</dbReference>
<dbReference type="InterPro" id="IPR002758">
    <property type="entry name" value="Cation_antiport_E"/>
</dbReference>
<dbReference type="KEGG" id="abf:AMK58_13950"/>
<dbReference type="Proteomes" id="UP001277471">
    <property type="component" value="Unassembled WGS sequence"/>
</dbReference>
<evidence type="ECO:0000313" key="10">
    <source>
        <dbReference type="Proteomes" id="UP000298774"/>
    </source>
</evidence>
<evidence type="ECO:0000256" key="6">
    <source>
        <dbReference type="ARBA" id="ARBA00023136"/>
    </source>
</evidence>
<dbReference type="RefSeq" id="WP_035677706.1">
    <property type="nucleotide sequence ID" value="NZ_CP012915.1"/>
</dbReference>
<evidence type="ECO:0000256" key="4">
    <source>
        <dbReference type="ARBA" id="ARBA00022692"/>
    </source>
</evidence>
<keyword evidence="5 7" id="KW-1133">Transmembrane helix</keyword>
<feature type="transmembrane region" description="Helical" evidence="7">
    <location>
        <begin position="27"/>
        <end position="47"/>
    </location>
</feature>
<dbReference type="GO" id="GO:0008324">
    <property type="term" value="F:monoatomic cation transmembrane transporter activity"/>
    <property type="evidence" value="ECO:0007669"/>
    <property type="project" value="InterPro"/>
</dbReference>
<dbReference type="EMBL" id="JAWXYC010000003">
    <property type="protein sequence ID" value="MDX5951769.1"/>
    <property type="molecule type" value="Genomic_DNA"/>
</dbReference>
<reference evidence="8 11" key="2">
    <citation type="submission" date="2023-11" db="EMBL/GenBank/DDBJ databases">
        <title>MicrobeMod: A computational toolkit for identifying prokaryotic methylation and restriction-modification with nanopore sequencing.</title>
        <authorList>
            <person name="Crits-Christoph A."/>
            <person name="Kang S.C."/>
            <person name="Lee H."/>
            <person name="Ostrov N."/>
        </authorList>
    </citation>
    <scope>NUCLEOTIDE SEQUENCE [LARGE SCALE GENOMIC DNA]</scope>
    <source>
        <strain evidence="8 11">ATCC 29145</strain>
    </source>
</reference>
<comment type="similarity">
    <text evidence="2">Belongs to the CPA3 antiporters (TC 2.A.63) subunit E family.</text>
</comment>
<gene>
    <name evidence="9" type="ORF">D3868_15590</name>
    <name evidence="8" type="ORF">SIM66_11255</name>
</gene>
<feature type="transmembrane region" description="Helical" evidence="7">
    <location>
        <begin position="5"/>
        <end position="21"/>
    </location>
</feature>
<keyword evidence="9" id="KW-0614">Plasmid</keyword>
<proteinExistence type="inferred from homology"/>
<dbReference type="AlphaFoldDB" id="A0A0P0EFH0"/>
<evidence type="ECO:0000256" key="2">
    <source>
        <dbReference type="ARBA" id="ARBA00006228"/>
    </source>
</evidence>
<feature type="transmembrane region" description="Helical" evidence="7">
    <location>
        <begin position="103"/>
        <end position="123"/>
    </location>
</feature>
<accession>A0A0P0EFH0</accession>
<evidence type="ECO:0000313" key="8">
    <source>
        <dbReference type="EMBL" id="MDX5951769.1"/>
    </source>
</evidence>
<geneLocation type="plasmid" evidence="9 10">
    <name>p1</name>
</geneLocation>
<keyword evidence="11" id="KW-1185">Reference proteome</keyword>
<evidence type="ECO:0000256" key="7">
    <source>
        <dbReference type="SAM" id="Phobius"/>
    </source>
</evidence>
<evidence type="ECO:0000313" key="9">
    <source>
        <dbReference type="EMBL" id="QCO10519.1"/>
    </source>
</evidence>
<dbReference type="Pfam" id="PF01899">
    <property type="entry name" value="MNHE"/>
    <property type="match status" value="1"/>
</dbReference>
<dbReference type="Proteomes" id="UP000298774">
    <property type="component" value="Plasmid p1"/>
</dbReference>
<sequence length="162" mass="17870">MKRWWPYPLLTAALVAMWLLLTESVALGSILMGGILATVALWGFAALDPPGGRLKRPRAAVALAALVMADVARSNLAVAKIILNPRKTERVSGFLRIPLDMRAPYGLATLACIITGTPGTIWVEYNSANNTILLHILDLVDEKTWIDTIKGRYEKRLMEIFE</sequence>
<dbReference type="GeneID" id="56451583"/>
<evidence type="ECO:0000256" key="5">
    <source>
        <dbReference type="ARBA" id="ARBA00022989"/>
    </source>
</evidence>
<dbReference type="NCBIfam" id="NF006520">
    <property type="entry name" value="PRK08965.1-4"/>
    <property type="match status" value="1"/>
</dbReference>
<evidence type="ECO:0000313" key="11">
    <source>
        <dbReference type="Proteomes" id="UP001277471"/>
    </source>
</evidence>
<keyword evidence="6 7" id="KW-0472">Membrane</keyword>